<evidence type="ECO:0000313" key="2">
    <source>
        <dbReference type="EMBL" id="AWK09629.1"/>
    </source>
</evidence>
<dbReference type="Pfam" id="PF13619">
    <property type="entry name" value="KTSC"/>
    <property type="match status" value="1"/>
</dbReference>
<name>A0ABM6V7B9_9ACTN</name>
<dbReference type="RefSeq" id="WP_109294598.1">
    <property type="nucleotide sequence ID" value="NZ_CP029254.1"/>
</dbReference>
<reference evidence="2 3" key="1">
    <citation type="submission" date="2018-05" db="EMBL/GenBank/DDBJ databases">
        <title>Complete genome sequence of the Type Strain of Streptomyces spongiicola HNM0071, the producer of staurosporine.</title>
        <authorList>
            <person name="Zhou S."/>
            <person name="Huang X."/>
        </authorList>
    </citation>
    <scope>NUCLEOTIDE SEQUENCE [LARGE SCALE GENOMIC DNA]</scope>
    <source>
        <strain evidence="2 3">HNM0071</strain>
    </source>
</reference>
<feature type="domain" description="KTSC" evidence="1">
    <location>
        <begin position="8"/>
        <end position="63"/>
    </location>
</feature>
<organism evidence="2 3">
    <name type="scientific">Streptomyces spongiicola</name>
    <dbReference type="NCBI Taxonomy" id="1690221"/>
    <lineage>
        <taxon>Bacteria</taxon>
        <taxon>Bacillati</taxon>
        <taxon>Actinomycetota</taxon>
        <taxon>Actinomycetes</taxon>
        <taxon>Kitasatosporales</taxon>
        <taxon>Streptomycetaceae</taxon>
        <taxon>Streptomyces</taxon>
    </lineage>
</organism>
<keyword evidence="3" id="KW-1185">Reference proteome</keyword>
<gene>
    <name evidence="2" type="ORF">DDQ41_12625</name>
</gene>
<sequence length="69" mass="7728">MNRSPVASSSIASIGYEAATMLLEIEFSSGVYQYDAVPEHIYMELMAAPSHGRYFARAIRDCYAYRKVA</sequence>
<accession>A0ABM6V7B9</accession>
<dbReference type="InterPro" id="IPR025309">
    <property type="entry name" value="KTSC_dom"/>
</dbReference>
<evidence type="ECO:0000259" key="1">
    <source>
        <dbReference type="Pfam" id="PF13619"/>
    </source>
</evidence>
<protein>
    <submittedName>
        <fullName evidence="2">KTSC domain-containing protein</fullName>
    </submittedName>
</protein>
<proteinExistence type="predicted"/>
<evidence type="ECO:0000313" key="3">
    <source>
        <dbReference type="Proteomes" id="UP000245051"/>
    </source>
</evidence>
<dbReference type="Proteomes" id="UP000245051">
    <property type="component" value="Chromosome"/>
</dbReference>
<dbReference type="EMBL" id="CP029254">
    <property type="protein sequence ID" value="AWK09629.1"/>
    <property type="molecule type" value="Genomic_DNA"/>
</dbReference>